<feature type="transmembrane region" description="Helical" evidence="4">
    <location>
        <begin position="20"/>
        <end position="42"/>
    </location>
</feature>
<reference evidence="6" key="1">
    <citation type="submission" date="2023-09" db="EMBL/GenBank/DDBJ databases">
        <title>Undibacterium sp. 20NA77.5 isolated from freshwater.</title>
        <authorList>
            <person name="Le V."/>
            <person name="Ko S.-R."/>
            <person name="Ahn C.-Y."/>
            <person name="Oh H.-M."/>
        </authorList>
    </citation>
    <scope>NUCLEOTIDE SEQUENCE</scope>
    <source>
        <strain evidence="6">20NA77.5</strain>
    </source>
</reference>
<dbReference type="PANTHER" id="PTHR11360">
    <property type="entry name" value="MONOCARBOXYLATE TRANSPORTER"/>
    <property type="match status" value="1"/>
</dbReference>
<dbReference type="RefSeq" id="WP_309483596.1">
    <property type="nucleotide sequence ID" value="NZ_CP133720.1"/>
</dbReference>
<proteinExistence type="predicted"/>
<evidence type="ECO:0000259" key="5">
    <source>
        <dbReference type="PROSITE" id="PS50850"/>
    </source>
</evidence>
<feature type="transmembrane region" description="Helical" evidence="4">
    <location>
        <begin position="85"/>
        <end position="102"/>
    </location>
</feature>
<dbReference type="PANTHER" id="PTHR11360:SF284">
    <property type="entry name" value="EG:103B4.3 PROTEIN-RELATED"/>
    <property type="match status" value="1"/>
</dbReference>
<keyword evidence="2 4" id="KW-1133">Transmembrane helix</keyword>
<dbReference type="PROSITE" id="PS50850">
    <property type="entry name" value="MFS"/>
    <property type="match status" value="1"/>
</dbReference>
<feature type="transmembrane region" description="Helical" evidence="4">
    <location>
        <begin position="223"/>
        <end position="246"/>
    </location>
</feature>
<dbReference type="SUPFAM" id="SSF103473">
    <property type="entry name" value="MFS general substrate transporter"/>
    <property type="match status" value="1"/>
</dbReference>
<dbReference type="CDD" id="cd17355">
    <property type="entry name" value="MFS_YcxA_like"/>
    <property type="match status" value="1"/>
</dbReference>
<feature type="transmembrane region" description="Helical" evidence="4">
    <location>
        <begin position="379"/>
        <end position="398"/>
    </location>
</feature>
<feature type="transmembrane region" description="Helical" evidence="4">
    <location>
        <begin position="258"/>
        <end position="276"/>
    </location>
</feature>
<feature type="domain" description="Major facilitator superfamily (MFS) profile" evidence="5">
    <location>
        <begin position="16"/>
        <end position="403"/>
    </location>
</feature>
<gene>
    <name evidence="6" type="ORF">RF679_07500</name>
</gene>
<dbReference type="Gene3D" id="1.20.1250.20">
    <property type="entry name" value="MFS general substrate transporter like domains"/>
    <property type="match status" value="1"/>
</dbReference>
<feature type="transmembrane region" description="Helical" evidence="4">
    <location>
        <begin position="144"/>
        <end position="163"/>
    </location>
</feature>
<dbReference type="EMBL" id="CP133720">
    <property type="protein sequence ID" value="WMW82119.1"/>
    <property type="molecule type" value="Genomic_DNA"/>
</dbReference>
<keyword evidence="3 4" id="KW-0472">Membrane</keyword>
<accession>A0ABY9RN32</accession>
<feature type="transmembrane region" description="Helical" evidence="4">
    <location>
        <begin position="108"/>
        <end position="132"/>
    </location>
</feature>
<feature type="transmembrane region" description="Helical" evidence="4">
    <location>
        <begin position="315"/>
        <end position="340"/>
    </location>
</feature>
<dbReference type="Pfam" id="PF07690">
    <property type="entry name" value="MFS_1"/>
    <property type="match status" value="1"/>
</dbReference>
<feature type="transmembrane region" description="Helical" evidence="4">
    <location>
        <begin position="54"/>
        <end position="73"/>
    </location>
</feature>
<dbReference type="Proteomes" id="UP001181355">
    <property type="component" value="Chromosome"/>
</dbReference>
<name>A0ABY9RN32_9BURK</name>
<dbReference type="InterPro" id="IPR020846">
    <property type="entry name" value="MFS_dom"/>
</dbReference>
<sequence length="412" mass="44010">MTDIATKTSSITAPDLKTVLLATGCVLTLAMGVRHGFGFWLQPISMSHGWTRETFSMAIAVQNLMWGVFGPFAGMAADKLGTAKVIILGAVLYALGLAWMALVTAPVLFVLGSGLLIGGALACTTFGAVSGIIGRTAPEAKRSWAFGMSSAASSFGQFVMMPIDQQLIQHAGWQNALYVLSAVLLIVMLPMAWKLREPQVQAATGPQQSTMEAVREAFSHKPFLLLLSGYFVCGFQLVFIGVNMPAYLKDKGIVDPSIAVIALSLIGLFNIFGSYYAGKLGGLFPKRYLLSSIYLSRSIVIALFILAPLSPSSVYVFAAAMGLLWLSTVPLTNGVIAGIFGVKYLSMLSGFVFFSHQLGSFIGAWLGGYLYTKNGNYDAVWLIVIALGLFATVINLPIDESATEREVKPALA</sequence>
<feature type="transmembrane region" description="Helical" evidence="4">
    <location>
        <begin position="288"/>
        <end position="309"/>
    </location>
</feature>
<keyword evidence="7" id="KW-1185">Reference proteome</keyword>
<evidence type="ECO:0000256" key="4">
    <source>
        <dbReference type="SAM" id="Phobius"/>
    </source>
</evidence>
<feature type="transmembrane region" description="Helical" evidence="4">
    <location>
        <begin position="347"/>
        <end position="367"/>
    </location>
</feature>
<dbReference type="InterPro" id="IPR050327">
    <property type="entry name" value="Proton-linked_MCT"/>
</dbReference>
<evidence type="ECO:0000256" key="3">
    <source>
        <dbReference type="ARBA" id="ARBA00023136"/>
    </source>
</evidence>
<evidence type="ECO:0000256" key="1">
    <source>
        <dbReference type="ARBA" id="ARBA00022692"/>
    </source>
</evidence>
<organism evidence="6 7">
    <name type="scientific">Undibacterium cyanobacteriorum</name>
    <dbReference type="NCBI Taxonomy" id="3073561"/>
    <lineage>
        <taxon>Bacteria</taxon>
        <taxon>Pseudomonadati</taxon>
        <taxon>Pseudomonadota</taxon>
        <taxon>Betaproteobacteria</taxon>
        <taxon>Burkholderiales</taxon>
        <taxon>Oxalobacteraceae</taxon>
        <taxon>Undibacterium</taxon>
    </lineage>
</organism>
<dbReference type="InterPro" id="IPR011701">
    <property type="entry name" value="MFS"/>
</dbReference>
<protein>
    <submittedName>
        <fullName evidence="6">MFS transporter</fullName>
    </submittedName>
</protein>
<dbReference type="InterPro" id="IPR036259">
    <property type="entry name" value="MFS_trans_sf"/>
</dbReference>
<evidence type="ECO:0000256" key="2">
    <source>
        <dbReference type="ARBA" id="ARBA00022989"/>
    </source>
</evidence>
<evidence type="ECO:0000313" key="6">
    <source>
        <dbReference type="EMBL" id="WMW82119.1"/>
    </source>
</evidence>
<keyword evidence="1 4" id="KW-0812">Transmembrane</keyword>
<feature type="transmembrane region" description="Helical" evidence="4">
    <location>
        <begin position="175"/>
        <end position="193"/>
    </location>
</feature>
<evidence type="ECO:0000313" key="7">
    <source>
        <dbReference type="Proteomes" id="UP001181355"/>
    </source>
</evidence>